<evidence type="ECO:0000313" key="7">
    <source>
        <dbReference type="Proteomes" id="UP000253606"/>
    </source>
</evidence>
<evidence type="ECO:0000256" key="2">
    <source>
        <dbReference type="ARBA" id="ARBA00023125"/>
    </source>
</evidence>
<dbReference type="GO" id="GO:0000976">
    <property type="term" value="F:transcription cis-regulatory region binding"/>
    <property type="evidence" value="ECO:0007669"/>
    <property type="project" value="TreeGrafter"/>
</dbReference>
<keyword evidence="1" id="KW-0805">Transcription regulation</keyword>
<organism evidence="6 7">
    <name type="scientific">Acidisarcina polymorpha</name>
    <dbReference type="NCBI Taxonomy" id="2211140"/>
    <lineage>
        <taxon>Bacteria</taxon>
        <taxon>Pseudomonadati</taxon>
        <taxon>Acidobacteriota</taxon>
        <taxon>Terriglobia</taxon>
        <taxon>Terriglobales</taxon>
        <taxon>Acidobacteriaceae</taxon>
        <taxon>Acidisarcina</taxon>
    </lineage>
</organism>
<keyword evidence="7" id="KW-1185">Reference proteome</keyword>
<protein>
    <submittedName>
        <fullName evidence="6">Transcriptional regulator, TetR family</fullName>
    </submittedName>
</protein>
<feature type="domain" description="HTH tetR-type" evidence="5">
    <location>
        <begin position="1"/>
        <end position="52"/>
    </location>
</feature>
<dbReference type="InterPro" id="IPR050109">
    <property type="entry name" value="HTH-type_TetR-like_transc_reg"/>
</dbReference>
<accession>A0A2Z5FZ01</accession>
<gene>
    <name evidence="6" type="ORF">ACPOL_2825</name>
</gene>
<dbReference type="Pfam" id="PF21597">
    <property type="entry name" value="TetR_C_43"/>
    <property type="match status" value="1"/>
</dbReference>
<dbReference type="Pfam" id="PF00440">
    <property type="entry name" value="TetR_N"/>
    <property type="match status" value="1"/>
</dbReference>
<keyword evidence="2 4" id="KW-0238">DNA-binding</keyword>
<name>A0A2Z5FZ01_9BACT</name>
<dbReference type="InterPro" id="IPR001647">
    <property type="entry name" value="HTH_TetR"/>
</dbReference>
<sequence>MDVARDALAADPAASLNSIANTAGVGAGTLYRHFPSRESLVLGVYRKEIDTLVALAPVLLSKQPPLRAFRSWCDRLAKFGRMKYGVADIVHAATSEQENQEIYGPMLGAVHQLMEACEGSGEIRPGADPEDFLVLVGLLWRIPPNAAGEARVKRLLAVAFRGLGAKD</sequence>
<reference evidence="6 7" key="1">
    <citation type="journal article" date="2018" name="Front. Microbiol.">
        <title>Hydrolytic Capabilities as a Key to Environmental Success: Chitinolytic and Cellulolytic Acidobacteria From Acidic Sub-arctic Soils and Boreal Peatlands.</title>
        <authorList>
            <person name="Belova S.E."/>
            <person name="Ravin N.V."/>
            <person name="Pankratov T.A."/>
            <person name="Rakitin A.L."/>
            <person name="Ivanova A.A."/>
            <person name="Beletsky A.V."/>
            <person name="Mardanov A.V."/>
            <person name="Sinninghe Damste J.S."/>
            <person name="Dedysh S.N."/>
        </authorList>
    </citation>
    <scope>NUCLEOTIDE SEQUENCE [LARGE SCALE GENOMIC DNA]</scope>
    <source>
        <strain evidence="6 7">SBC82</strain>
    </source>
</reference>
<dbReference type="PROSITE" id="PS50977">
    <property type="entry name" value="HTH_TETR_2"/>
    <property type="match status" value="1"/>
</dbReference>
<dbReference type="InterPro" id="IPR036271">
    <property type="entry name" value="Tet_transcr_reg_TetR-rel_C_sf"/>
</dbReference>
<feature type="DNA-binding region" description="H-T-H motif" evidence="4">
    <location>
        <begin position="15"/>
        <end position="34"/>
    </location>
</feature>
<dbReference type="EMBL" id="CP030840">
    <property type="protein sequence ID" value="AXC12133.1"/>
    <property type="molecule type" value="Genomic_DNA"/>
</dbReference>
<dbReference type="Gene3D" id="1.10.357.10">
    <property type="entry name" value="Tetracycline Repressor, domain 2"/>
    <property type="match status" value="1"/>
</dbReference>
<dbReference type="PANTHER" id="PTHR30055:SF234">
    <property type="entry name" value="HTH-TYPE TRANSCRIPTIONAL REGULATOR BETI"/>
    <property type="match status" value="1"/>
</dbReference>
<dbReference type="AlphaFoldDB" id="A0A2Z5FZ01"/>
<dbReference type="SUPFAM" id="SSF46689">
    <property type="entry name" value="Homeodomain-like"/>
    <property type="match status" value="1"/>
</dbReference>
<evidence type="ECO:0000313" key="6">
    <source>
        <dbReference type="EMBL" id="AXC12133.1"/>
    </source>
</evidence>
<dbReference type="GO" id="GO:0003700">
    <property type="term" value="F:DNA-binding transcription factor activity"/>
    <property type="evidence" value="ECO:0007669"/>
    <property type="project" value="TreeGrafter"/>
</dbReference>
<dbReference type="InterPro" id="IPR009057">
    <property type="entry name" value="Homeodomain-like_sf"/>
</dbReference>
<dbReference type="Proteomes" id="UP000253606">
    <property type="component" value="Chromosome"/>
</dbReference>
<evidence type="ECO:0000256" key="4">
    <source>
        <dbReference type="PROSITE-ProRule" id="PRU00335"/>
    </source>
</evidence>
<dbReference type="InterPro" id="IPR049445">
    <property type="entry name" value="TetR_SbtR-like_C"/>
</dbReference>
<dbReference type="PANTHER" id="PTHR30055">
    <property type="entry name" value="HTH-TYPE TRANSCRIPTIONAL REGULATOR RUTR"/>
    <property type="match status" value="1"/>
</dbReference>
<evidence type="ECO:0000259" key="5">
    <source>
        <dbReference type="PROSITE" id="PS50977"/>
    </source>
</evidence>
<dbReference type="SUPFAM" id="SSF48498">
    <property type="entry name" value="Tetracyclin repressor-like, C-terminal domain"/>
    <property type="match status" value="1"/>
</dbReference>
<keyword evidence="3" id="KW-0804">Transcription</keyword>
<evidence type="ECO:0000256" key="1">
    <source>
        <dbReference type="ARBA" id="ARBA00023015"/>
    </source>
</evidence>
<dbReference type="KEGG" id="abas:ACPOL_2825"/>
<evidence type="ECO:0000256" key="3">
    <source>
        <dbReference type="ARBA" id="ARBA00023163"/>
    </source>
</evidence>
<proteinExistence type="predicted"/>